<dbReference type="Pfam" id="PF13202">
    <property type="entry name" value="EF-hand_5"/>
    <property type="match status" value="3"/>
</dbReference>
<name>A0A2T4YV91_9SPHN</name>
<dbReference type="SMART" id="SM00054">
    <property type="entry name" value="EFh"/>
    <property type="match status" value="2"/>
</dbReference>
<feature type="domain" description="EF-hand" evidence="2">
    <location>
        <begin position="52"/>
        <end position="87"/>
    </location>
</feature>
<feature type="domain" description="EF-hand" evidence="2">
    <location>
        <begin position="95"/>
        <end position="130"/>
    </location>
</feature>
<protein>
    <submittedName>
        <fullName evidence="3">EF hand domain-containing protein</fullName>
    </submittedName>
</protein>
<dbReference type="GO" id="GO:0005509">
    <property type="term" value="F:calcium ion binding"/>
    <property type="evidence" value="ECO:0007669"/>
    <property type="project" value="InterPro"/>
</dbReference>
<proteinExistence type="predicted"/>
<comment type="caution">
    <text evidence="3">The sequence shown here is derived from an EMBL/GenBank/DDBJ whole genome shotgun (WGS) entry which is preliminary data.</text>
</comment>
<dbReference type="AlphaFoldDB" id="A0A2T4YV91"/>
<sequence length="155" mass="16730">MQPAAFMARTTNPRYVRPQIIWSVPTVLRQTLTLFVLAGLATPALAQETRASVSAKFKAEFAARDTNKDGVLTRAEVQAGISQMKVGPGRPDPVHAKRLAELWFSSADTNKDGKVTQPEAQALLAATFAKYDANKDGKIGGDERSAAKSQMQGSR</sequence>
<dbReference type="InterPro" id="IPR011992">
    <property type="entry name" value="EF-hand-dom_pair"/>
</dbReference>
<dbReference type="PROSITE" id="PS50222">
    <property type="entry name" value="EF_HAND_2"/>
    <property type="match status" value="2"/>
</dbReference>
<accession>A0A2T4YV91</accession>
<dbReference type="Gene3D" id="1.10.238.10">
    <property type="entry name" value="EF-hand"/>
    <property type="match status" value="1"/>
</dbReference>
<dbReference type="InterPro" id="IPR018247">
    <property type="entry name" value="EF_Hand_1_Ca_BS"/>
</dbReference>
<organism evidence="3 4">
    <name type="scientific">Sphingomonas aerolata</name>
    <dbReference type="NCBI Taxonomy" id="185951"/>
    <lineage>
        <taxon>Bacteria</taxon>
        <taxon>Pseudomonadati</taxon>
        <taxon>Pseudomonadota</taxon>
        <taxon>Alphaproteobacteria</taxon>
        <taxon>Sphingomonadales</taxon>
        <taxon>Sphingomonadaceae</taxon>
        <taxon>Sphingomonas</taxon>
    </lineage>
</organism>
<keyword evidence="4" id="KW-1185">Reference proteome</keyword>
<feature type="region of interest" description="Disordered" evidence="1">
    <location>
        <begin position="134"/>
        <end position="155"/>
    </location>
</feature>
<reference evidence="3 4" key="1">
    <citation type="submission" date="2018-04" db="EMBL/GenBank/DDBJ databases">
        <title>Genomic Encyclopedia of Type Strains, Phase III (KMG-III): the genomes of soil and plant-associated and newly described type strains.</title>
        <authorList>
            <person name="Whitman W."/>
        </authorList>
    </citation>
    <scope>NUCLEOTIDE SEQUENCE [LARGE SCALE GENOMIC DNA]</scope>
    <source>
        <strain evidence="3 4">NW12</strain>
    </source>
</reference>
<feature type="compositionally biased region" description="Basic and acidic residues" evidence="1">
    <location>
        <begin position="134"/>
        <end position="146"/>
    </location>
</feature>
<evidence type="ECO:0000313" key="4">
    <source>
        <dbReference type="Proteomes" id="UP000240996"/>
    </source>
</evidence>
<dbReference type="Proteomes" id="UP000240996">
    <property type="component" value="Unassembled WGS sequence"/>
</dbReference>
<gene>
    <name evidence="3" type="ORF">C8J24_1129</name>
</gene>
<evidence type="ECO:0000313" key="3">
    <source>
        <dbReference type="EMBL" id="PTM47727.1"/>
    </source>
</evidence>
<evidence type="ECO:0000256" key="1">
    <source>
        <dbReference type="SAM" id="MobiDB-lite"/>
    </source>
</evidence>
<dbReference type="SUPFAM" id="SSF47473">
    <property type="entry name" value="EF-hand"/>
    <property type="match status" value="1"/>
</dbReference>
<dbReference type="InterPro" id="IPR002048">
    <property type="entry name" value="EF_hand_dom"/>
</dbReference>
<dbReference type="PROSITE" id="PS00018">
    <property type="entry name" value="EF_HAND_1"/>
    <property type="match status" value="1"/>
</dbReference>
<dbReference type="EMBL" id="PZZN01000001">
    <property type="protein sequence ID" value="PTM47727.1"/>
    <property type="molecule type" value="Genomic_DNA"/>
</dbReference>
<evidence type="ECO:0000259" key="2">
    <source>
        <dbReference type="PROSITE" id="PS50222"/>
    </source>
</evidence>